<protein>
    <submittedName>
        <fullName evidence="1">Uncharacterized protein</fullName>
    </submittedName>
</protein>
<sequence length="40" mass="4400">MDGLSRTHCIVLGTSTLKSDPYSVIHYTTPTKVTIHNALQ</sequence>
<name>A0A0A9GZW6_ARUDO</name>
<proteinExistence type="predicted"/>
<reference evidence="1" key="2">
    <citation type="journal article" date="2015" name="Data Brief">
        <title>Shoot transcriptome of the giant reed, Arundo donax.</title>
        <authorList>
            <person name="Barrero R.A."/>
            <person name="Guerrero F.D."/>
            <person name="Moolhuijzen P."/>
            <person name="Goolsby J.A."/>
            <person name="Tidwell J."/>
            <person name="Bellgard S.E."/>
            <person name="Bellgard M.I."/>
        </authorList>
    </citation>
    <scope>NUCLEOTIDE SEQUENCE</scope>
    <source>
        <tissue evidence="1">Shoot tissue taken approximately 20 cm above the soil surface</tissue>
    </source>
</reference>
<evidence type="ECO:0000313" key="1">
    <source>
        <dbReference type="EMBL" id="JAE28101.1"/>
    </source>
</evidence>
<reference evidence="1" key="1">
    <citation type="submission" date="2014-09" db="EMBL/GenBank/DDBJ databases">
        <authorList>
            <person name="Magalhaes I.L.F."/>
            <person name="Oliveira U."/>
            <person name="Santos F.R."/>
            <person name="Vidigal T.H.D.A."/>
            <person name="Brescovit A.D."/>
            <person name="Santos A.J."/>
        </authorList>
    </citation>
    <scope>NUCLEOTIDE SEQUENCE</scope>
    <source>
        <tissue evidence="1">Shoot tissue taken approximately 20 cm above the soil surface</tissue>
    </source>
</reference>
<dbReference type="AlphaFoldDB" id="A0A0A9GZW6"/>
<dbReference type="EMBL" id="GBRH01169795">
    <property type="protein sequence ID" value="JAE28101.1"/>
    <property type="molecule type" value="Transcribed_RNA"/>
</dbReference>
<organism evidence="1">
    <name type="scientific">Arundo donax</name>
    <name type="common">Giant reed</name>
    <name type="synonym">Donax arundinaceus</name>
    <dbReference type="NCBI Taxonomy" id="35708"/>
    <lineage>
        <taxon>Eukaryota</taxon>
        <taxon>Viridiplantae</taxon>
        <taxon>Streptophyta</taxon>
        <taxon>Embryophyta</taxon>
        <taxon>Tracheophyta</taxon>
        <taxon>Spermatophyta</taxon>
        <taxon>Magnoliopsida</taxon>
        <taxon>Liliopsida</taxon>
        <taxon>Poales</taxon>
        <taxon>Poaceae</taxon>
        <taxon>PACMAD clade</taxon>
        <taxon>Arundinoideae</taxon>
        <taxon>Arundineae</taxon>
        <taxon>Arundo</taxon>
    </lineage>
</organism>
<accession>A0A0A9GZW6</accession>